<feature type="domain" description="Nudix hydrolase" evidence="4">
    <location>
        <begin position="68"/>
        <end position="202"/>
    </location>
</feature>
<proteinExistence type="inferred from homology"/>
<dbReference type="SUPFAM" id="SSF55811">
    <property type="entry name" value="Nudix"/>
    <property type="match status" value="1"/>
</dbReference>
<dbReference type="PANTHER" id="PTHR43736:SF1">
    <property type="entry name" value="DIHYDRONEOPTERIN TRIPHOSPHATE DIPHOSPHATASE"/>
    <property type="match status" value="1"/>
</dbReference>
<dbReference type="InterPro" id="IPR020476">
    <property type="entry name" value="Nudix_hydrolase"/>
</dbReference>
<dbReference type="Gene3D" id="3.90.79.10">
    <property type="entry name" value="Nucleoside Triphosphate Pyrophosphohydrolase"/>
    <property type="match status" value="1"/>
</dbReference>
<dbReference type="AlphaFoldDB" id="A0A7X0M8W6"/>
<dbReference type="Proteomes" id="UP000555564">
    <property type="component" value="Unassembled WGS sequence"/>
</dbReference>
<reference evidence="5 6" key="1">
    <citation type="submission" date="2020-08" db="EMBL/GenBank/DDBJ databases">
        <title>Sequencing the genomes of 1000 actinobacteria strains.</title>
        <authorList>
            <person name="Klenk H.-P."/>
        </authorList>
    </citation>
    <scope>NUCLEOTIDE SEQUENCE [LARGE SCALE GENOMIC DNA]</scope>
    <source>
        <strain evidence="5 6">DSM 44936</strain>
    </source>
</reference>
<evidence type="ECO:0000259" key="4">
    <source>
        <dbReference type="PROSITE" id="PS51462"/>
    </source>
</evidence>
<protein>
    <submittedName>
        <fullName evidence="5">ADP-ribose pyrophosphatase YjhB (NUDIX family)</fullName>
    </submittedName>
</protein>
<keyword evidence="2 3" id="KW-0378">Hydrolase</keyword>
<dbReference type="InterPro" id="IPR015797">
    <property type="entry name" value="NUDIX_hydrolase-like_dom_sf"/>
</dbReference>
<comment type="similarity">
    <text evidence="1 3">Belongs to the Nudix hydrolase family.</text>
</comment>
<dbReference type="PRINTS" id="PR00502">
    <property type="entry name" value="NUDIXFAMILY"/>
</dbReference>
<name>A0A7X0M8W6_9ACTN</name>
<evidence type="ECO:0000313" key="5">
    <source>
        <dbReference type="EMBL" id="MBB6474336.1"/>
    </source>
</evidence>
<sequence>MTTYTHPDVLGKGVTEGWADPITDPRQIDWTARQRAAVLPFSVLDGRPVNPCGPTGIRHGRNQLGHWGEQACADAVVTAEIGGGRWLVMVERADGYGWALPGGCIEPGEDCETAALRELGEETGLVIEHTRRVVLAPRYVPDPRASDEAWMVTVPTRVHLGTIGTLPALLGADDAKQAVWMPADTYAVLLTHVQTAYHGQIFPAHTAMLRELLI</sequence>
<comment type="caution">
    <text evidence="5">The sequence shown here is derived from an EMBL/GenBank/DDBJ whole genome shotgun (WGS) entry which is preliminary data.</text>
</comment>
<evidence type="ECO:0000256" key="1">
    <source>
        <dbReference type="ARBA" id="ARBA00005582"/>
    </source>
</evidence>
<dbReference type="PROSITE" id="PS51462">
    <property type="entry name" value="NUDIX"/>
    <property type="match status" value="1"/>
</dbReference>
<dbReference type="RefSeq" id="WP_184982760.1">
    <property type="nucleotide sequence ID" value="NZ_BAAALO010000095.1"/>
</dbReference>
<dbReference type="EMBL" id="JACHIU010000001">
    <property type="protein sequence ID" value="MBB6474336.1"/>
    <property type="molecule type" value="Genomic_DNA"/>
</dbReference>
<evidence type="ECO:0000313" key="6">
    <source>
        <dbReference type="Proteomes" id="UP000555564"/>
    </source>
</evidence>
<dbReference type="InterPro" id="IPR020084">
    <property type="entry name" value="NUDIX_hydrolase_CS"/>
</dbReference>
<accession>A0A7X0M8W6</accession>
<keyword evidence="6" id="KW-1185">Reference proteome</keyword>
<dbReference type="Pfam" id="PF00293">
    <property type="entry name" value="NUDIX"/>
    <property type="match status" value="1"/>
</dbReference>
<dbReference type="InterPro" id="IPR000086">
    <property type="entry name" value="NUDIX_hydrolase_dom"/>
</dbReference>
<dbReference type="PROSITE" id="PS00893">
    <property type="entry name" value="NUDIX_BOX"/>
    <property type="match status" value="1"/>
</dbReference>
<organism evidence="5 6">
    <name type="scientific">Sphaerisporangium rubeum</name>
    <dbReference type="NCBI Taxonomy" id="321317"/>
    <lineage>
        <taxon>Bacteria</taxon>
        <taxon>Bacillati</taxon>
        <taxon>Actinomycetota</taxon>
        <taxon>Actinomycetes</taxon>
        <taxon>Streptosporangiales</taxon>
        <taxon>Streptosporangiaceae</taxon>
        <taxon>Sphaerisporangium</taxon>
    </lineage>
</organism>
<dbReference type="GO" id="GO:0016787">
    <property type="term" value="F:hydrolase activity"/>
    <property type="evidence" value="ECO:0007669"/>
    <property type="project" value="UniProtKB-KW"/>
</dbReference>
<evidence type="ECO:0000256" key="2">
    <source>
        <dbReference type="ARBA" id="ARBA00022801"/>
    </source>
</evidence>
<evidence type="ECO:0000256" key="3">
    <source>
        <dbReference type="RuleBase" id="RU003476"/>
    </source>
</evidence>
<dbReference type="PANTHER" id="PTHR43736">
    <property type="entry name" value="ADP-RIBOSE PYROPHOSPHATASE"/>
    <property type="match status" value="1"/>
</dbReference>
<gene>
    <name evidence="5" type="ORF">BJ992_003767</name>
</gene>